<proteinExistence type="predicted"/>
<dbReference type="EMBL" id="JASVDS010000008">
    <property type="protein sequence ID" value="MDL5034423.1"/>
    <property type="molecule type" value="Genomic_DNA"/>
</dbReference>
<comment type="caution">
    <text evidence="1">The sequence shown here is derived from an EMBL/GenBank/DDBJ whole genome shotgun (WGS) entry which is preliminary data.</text>
</comment>
<gene>
    <name evidence="1" type="ORF">QRD43_21145</name>
</gene>
<name>A0ABT7LNH0_9BURK</name>
<sequence>MQHQPGQFFARDGRHRELVAVRAGSRHSSTPSVVWRKPGDLWRSRCCSFEAWSRWAKGAQEIDPANLALTPAVVQFVEDLGYAGVCLRTGRGLCGVKSYLHTCAVVFNIGCEEHGGRYCYASLAEAFHALNHWSGAGDPPGLWIKLMSRSEERPGPGGNG</sequence>
<organism evidence="1 2">
    <name type="scientific">Roseateles subflavus</name>
    <dbReference type="NCBI Taxonomy" id="3053353"/>
    <lineage>
        <taxon>Bacteria</taxon>
        <taxon>Pseudomonadati</taxon>
        <taxon>Pseudomonadota</taxon>
        <taxon>Betaproteobacteria</taxon>
        <taxon>Burkholderiales</taxon>
        <taxon>Sphaerotilaceae</taxon>
        <taxon>Roseateles</taxon>
    </lineage>
</organism>
<keyword evidence="2" id="KW-1185">Reference proteome</keyword>
<accession>A0ABT7LNH0</accession>
<dbReference type="Proteomes" id="UP001238603">
    <property type="component" value="Unassembled WGS sequence"/>
</dbReference>
<evidence type="ECO:0000313" key="2">
    <source>
        <dbReference type="Proteomes" id="UP001238603"/>
    </source>
</evidence>
<evidence type="ECO:0000313" key="1">
    <source>
        <dbReference type="EMBL" id="MDL5034423.1"/>
    </source>
</evidence>
<dbReference type="RefSeq" id="WP_285984498.1">
    <property type="nucleotide sequence ID" value="NZ_JASVDS010000008.1"/>
</dbReference>
<reference evidence="1 2" key="1">
    <citation type="submission" date="2023-06" db="EMBL/GenBank/DDBJ databases">
        <title>Pelomonas sp. APW6 16S ribosomal RNA gene genome sequencing and assembly.</title>
        <authorList>
            <person name="Woo H."/>
        </authorList>
    </citation>
    <scope>NUCLEOTIDE SEQUENCE [LARGE SCALE GENOMIC DNA]</scope>
    <source>
        <strain evidence="1 2">APW6</strain>
    </source>
</reference>
<protein>
    <submittedName>
        <fullName evidence="1">Uncharacterized protein</fullName>
    </submittedName>
</protein>